<reference evidence="1 2" key="1">
    <citation type="submission" date="2018-02" db="EMBL/GenBank/DDBJ databases">
        <title>Comparative genomes isolates from brazilian mangrove.</title>
        <authorList>
            <person name="Araujo J.E."/>
            <person name="Taketani R.G."/>
            <person name="Silva M.C.P."/>
            <person name="Loureco M.V."/>
            <person name="Andreote F.D."/>
        </authorList>
    </citation>
    <scope>NUCLEOTIDE SEQUENCE [LARGE SCALE GENOMIC DNA]</scope>
    <source>
        <strain evidence="1 2">NAP PRIS-MGV</strain>
    </source>
</reference>
<dbReference type="PANTHER" id="PTHR23416">
    <property type="entry name" value="SIALIC ACID SYNTHASE-RELATED"/>
    <property type="match status" value="1"/>
</dbReference>
<dbReference type="CDD" id="cd03349">
    <property type="entry name" value="LbH_XAT"/>
    <property type="match status" value="1"/>
</dbReference>
<protein>
    <recommendedName>
        <fullName evidence="3">Acetyltransferase</fullName>
    </recommendedName>
</protein>
<evidence type="ECO:0008006" key="3">
    <source>
        <dbReference type="Google" id="ProtNLM"/>
    </source>
</evidence>
<gene>
    <name evidence="1" type="ORF">C5Y98_23585</name>
</gene>
<evidence type="ECO:0000313" key="2">
    <source>
        <dbReference type="Proteomes" id="UP000239388"/>
    </source>
</evidence>
<dbReference type="Proteomes" id="UP000239388">
    <property type="component" value="Unassembled WGS sequence"/>
</dbReference>
<evidence type="ECO:0000313" key="1">
    <source>
        <dbReference type="EMBL" id="PQO28766.1"/>
    </source>
</evidence>
<accession>A0A2S8F9C8</accession>
<dbReference type="EMBL" id="PUIB01000024">
    <property type="protein sequence ID" value="PQO28766.1"/>
    <property type="molecule type" value="Genomic_DNA"/>
</dbReference>
<name>A0A2S8F9C8_9BACT</name>
<dbReference type="AlphaFoldDB" id="A0A2S8F9C8"/>
<organism evidence="1 2">
    <name type="scientific">Blastopirellula marina</name>
    <dbReference type="NCBI Taxonomy" id="124"/>
    <lineage>
        <taxon>Bacteria</taxon>
        <taxon>Pseudomonadati</taxon>
        <taxon>Planctomycetota</taxon>
        <taxon>Planctomycetia</taxon>
        <taxon>Pirellulales</taxon>
        <taxon>Pirellulaceae</taxon>
        <taxon>Blastopirellula</taxon>
    </lineage>
</organism>
<dbReference type="Gene3D" id="2.160.10.10">
    <property type="entry name" value="Hexapeptide repeat proteins"/>
    <property type="match status" value="1"/>
</dbReference>
<comment type="caution">
    <text evidence="1">The sequence shown here is derived from an EMBL/GenBank/DDBJ whole genome shotgun (WGS) entry which is preliminary data.</text>
</comment>
<sequence>MTKLSTHPLLYGDLSERVLLEIGHDVWLGFNVVILPGCHRIGTGAIVGAGSIVTKDIPPYAIAVGNPARILRYRFPEEVCAKLLASQWWTRDCQAADAAQQRLGKDIVNALIGEGAEVL</sequence>
<proteinExistence type="predicted"/>
<dbReference type="InterPro" id="IPR051159">
    <property type="entry name" value="Hexapeptide_acetyltransf"/>
</dbReference>
<dbReference type="InterPro" id="IPR011004">
    <property type="entry name" value="Trimer_LpxA-like_sf"/>
</dbReference>
<dbReference type="SUPFAM" id="SSF51161">
    <property type="entry name" value="Trimeric LpxA-like enzymes"/>
    <property type="match status" value="1"/>
</dbReference>